<evidence type="ECO:0000259" key="11">
    <source>
        <dbReference type="Pfam" id="PF24878"/>
    </source>
</evidence>
<dbReference type="RefSeq" id="WP_085304944.1">
    <property type="nucleotide sequence ID" value="NZ_AP022594.1"/>
</dbReference>
<comment type="caution">
    <text evidence="12">The sequence shown here is derived from an EMBL/GenBank/DDBJ whole genome shotgun (WGS) entry which is preliminary data.</text>
</comment>
<evidence type="ECO:0000256" key="5">
    <source>
        <dbReference type="ARBA" id="ARBA00022692"/>
    </source>
</evidence>
<dbReference type="Pfam" id="PF13231">
    <property type="entry name" value="PMT_2"/>
    <property type="match status" value="1"/>
</dbReference>
<feature type="transmembrane region" description="Helical" evidence="9">
    <location>
        <begin position="181"/>
        <end position="202"/>
    </location>
</feature>
<evidence type="ECO:0000313" key="13">
    <source>
        <dbReference type="Proteomes" id="UP000193577"/>
    </source>
</evidence>
<feature type="transmembrane region" description="Helical" evidence="9">
    <location>
        <begin position="322"/>
        <end position="341"/>
    </location>
</feature>
<dbReference type="InterPro" id="IPR038731">
    <property type="entry name" value="RgtA/B/C-like"/>
</dbReference>
<feature type="transmembrane region" description="Helical" evidence="9">
    <location>
        <begin position="402"/>
        <end position="422"/>
    </location>
</feature>
<accession>A0A7I7SGZ8</accession>
<dbReference type="Proteomes" id="UP000193577">
    <property type="component" value="Unassembled WGS sequence"/>
</dbReference>
<dbReference type="GO" id="GO:0005886">
    <property type="term" value="C:plasma membrane"/>
    <property type="evidence" value="ECO:0007669"/>
    <property type="project" value="UniProtKB-SubCell"/>
</dbReference>
<evidence type="ECO:0000259" key="10">
    <source>
        <dbReference type="Pfam" id="PF13231"/>
    </source>
</evidence>
<keyword evidence="4 12" id="KW-0808">Transferase</keyword>
<proteinExistence type="predicted"/>
<feature type="region of interest" description="Disordered" evidence="8">
    <location>
        <begin position="457"/>
        <end position="503"/>
    </location>
</feature>
<dbReference type="AlphaFoldDB" id="A0A7I7SGZ8"/>
<dbReference type="InterPro" id="IPR056785">
    <property type="entry name" value="YkcA/B-like_C"/>
</dbReference>
<feature type="domain" description="Putative mannosyltransferase YkcA/B-like C-terminal" evidence="11">
    <location>
        <begin position="511"/>
        <end position="601"/>
    </location>
</feature>
<feature type="transmembrane region" description="Helical" evidence="9">
    <location>
        <begin position="347"/>
        <end position="369"/>
    </location>
</feature>
<evidence type="ECO:0000256" key="1">
    <source>
        <dbReference type="ARBA" id="ARBA00004651"/>
    </source>
</evidence>
<keyword evidence="13" id="KW-1185">Reference proteome</keyword>
<feature type="domain" description="Glycosyltransferase RgtA/B/C/D-like" evidence="10">
    <location>
        <begin position="69"/>
        <end position="224"/>
    </location>
</feature>
<feature type="transmembrane region" description="Helical" evidence="9">
    <location>
        <begin position="434"/>
        <end position="453"/>
    </location>
</feature>
<feature type="transmembrane region" description="Helical" evidence="9">
    <location>
        <begin position="376"/>
        <end position="396"/>
    </location>
</feature>
<evidence type="ECO:0000256" key="9">
    <source>
        <dbReference type="SAM" id="Phobius"/>
    </source>
</evidence>
<reference evidence="12 13" key="1">
    <citation type="submission" date="2017-04" db="EMBL/GenBank/DDBJ databases">
        <title>The new phylogeny of genus Mycobacterium.</title>
        <authorList>
            <person name="Tortoli E."/>
            <person name="Trovato A."/>
            <person name="Cirillo D.M."/>
        </authorList>
    </citation>
    <scope>NUCLEOTIDE SEQUENCE [LARGE SCALE GENOMIC DNA]</scope>
    <source>
        <strain evidence="12 13">KCTC 19819</strain>
    </source>
</reference>
<keyword evidence="5 9" id="KW-0812">Transmembrane</keyword>
<dbReference type="GO" id="GO:0009103">
    <property type="term" value="P:lipopolysaccharide biosynthetic process"/>
    <property type="evidence" value="ECO:0007669"/>
    <property type="project" value="UniProtKB-ARBA"/>
</dbReference>
<keyword evidence="2" id="KW-1003">Cell membrane</keyword>
<dbReference type="Pfam" id="PF24878">
    <property type="entry name" value="YkcB_C"/>
    <property type="match status" value="1"/>
</dbReference>
<dbReference type="GO" id="GO:0010041">
    <property type="term" value="P:response to iron(III) ion"/>
    <property type="evidence" value="ECO:0007669"/>
    <property type="project" value="TreeGrafter"/>
</dbReference>
<keyword evidence="3" id="KW-0328">Glycosyltransferase</keyword>
<dbReference type="PANTHER" id="PTHR33908:SF3">
    <property type="entry name" value="UNDECAPRENYL PHOSPHATE-ALPHA-4-AMINO-4-DEOXY-L-ARABINOSE ARABINOSYL TRANSFERASE"/>
    <property type="match status" value="1"/>
</dbReference>
<evidence type="ECO:0000313" key="12">
    <source>
        <dbReference type="EMBL" id="OSC31810.1"/>
    </source>
</evidence>
<comment type="subcellular location">
    <subcellularLocation>
        <location evidence="1">Cell membrane</location>
        <topology evidence="1">Multi-pass membrane protein</topology>
    </subcellularLocation>
</comment>
<keyword evidence="6 9" id="KW-1133">Transmembrane helix</keyword>
<evidence type="ECO:0000256" key="2">
    <source>
        <dbReference type="ARBA" id="ARBA00022475"/>
    </source>
</evidence>
<protein>
    <submittedName>
        <fullName evidence="12">Glycosyl transferase</fullName>
    </submittedName>
</protein>
<dbReference type="GO" id="GO:0016763">
    <property type="term" value="F:pentosyltransferase activity"/>
    <property type="evidence" value="ECO:0007669"/>
    <property type="project" value="TreeGrafter"/>
</dbReference>
<feature type="transmembrane region" description="Helical" evidence="9">
    <location>
        <begin position="12"/>
        <end position="29"/>
    </location>
</feature>
<feature type="transmembrane region" description="Helical" evidence="9">
    <location>
        <begin position="293"/>
        <end position="310"/>
    </location>
</feature>
<dbReference type="EMBL" id="NCXO01000041">
    <property type="protein sequence ID" value="OSC31810.1"/>
    <property type="molecule type" value="Genomic_DNA"/>
</dbReference>
<feature type="compositionally biased region" description="Pro residues" evidence="8">
    <location>
        <begin position="477"/>
        <end position="496"/>
    </location>
</feature>
<feature type="transmembrane region" description="Helical" evidence="9">
    <location>
        <begin position="97"/>
        <end position="115"/>
    </location>
</feature>
<organism evidence="12 13">
    <name type="scientific">Mycolicibacillus koreensis</name>
    <dbReference type="NCBI Taxonomy" id="1069220"/>
    <lineage>
        <taxon>Bacteria</taxon>
        <taxon>Bacillati</taxon>
        <taxon>Actinomycetota</taxon>
        <taxon>Actinomycetes</taxon>
        <taxon>Mycobacteriales</taxon>
        <taxon>Mycobacteriaceae</taxon>
        <taxon>Mycolicibacillus</taxon>
    </lineage>
</organism>
<dbReference type="PANTHER" id="PTHR33908">
    <property type="entry name" value="MANNOSYLTRANSFERASE YKCB-RELATED"/>
    <property type="match status" value="1"/>
</dbReference>
<keyword evidence="7 9" id="KW-0472">Membrane</keyword>
<gene>
    <name evidence="12" type="ORF">B8W67_15820</name>
</gene>
<sequence length="623" mass="63636">MSAGPRWRGDGATPALLALLAGTALLYLWDLSAVGWGNTFYAAAAQAGAADPTAFLFGSSDPANAITVDKPPAALWVMSASVALFGLNSWSLLVPQALAGVAAVGVLYAAVRRVAGPEAGLLAGAILGLTPVAAAIFRYNNPDALLVLLLVAAGYAVQRALAPDAGRGWLPLAGVLLGLGFLTKMLQALVVLPVFAAVYLLAADTPLRSRMLRAGAALAALIAAGGWYLLLVEVWPADKRPYIGGSQHNSILELTLGYNGLGRLTGNEVGGLGNTNHDRGAGRLFAAAMGDQISWLLPAALIALAAGVWITRHRPRTDPQRAALLLWGGWLVVTGVIFSAANGILHPYYTVALAPSVGATTAIGVCLLWQRRTERWSAVTLGVLVAITAGWSYLLLARNPDWLPGLRIAIVVLGAAIALAMPRAARAPRAAARALALAAVLVALAGPTAYSVATVGNPGRGALPSAGPPGGHRFPPPRDGPPGGPPDGPPGGPHGGPPMALLFPSTPGPHLTALLGADAGQYTWVAATVGSTPAAGYQLASGAAVMAVGGYNGTDPAPTFAQFRDHVAARRIHYFLGGAPGGPPGSGSQEAARIAAWVRTHFPVRRVDGVDVYDLTHGFKAGA</sequence>
<evidence type="ECO:0000256" key="3">
    <source>
        <dbReference type="ARBA" id="ARBA00022676"/>
    </source>
</evidence>
<feature type="transmembrane region" description="Helical" evidence="9">
    <location>
        <begin position="144"/>
        <end position="161"/>
    </location>
</feature>
<dbReference type="OrthoDB" id="5241882at2"/>
<evidence type="ECO:0000256" key="7">
    <source>
        <dbReference type="ARBA" id="ARBA00023136"/>
    </source>
</evidence>
<evidence type="ECO:0000256" key="8">
    <source>
        <dbReference type="SAM" id="MobiDB-lite"/>
    </source>
</evidence>
<evidence type="ECO:0000256" key="4">
    <source>
        <dbReference type="ARBA" id="ARBA00022679"/>
    </source>
</evidence>
<dbReference type="InterPro" id="IPR050297">
    <property type="entry name" value="LipidA_mod_glycosyltrf_83"/>
</dbReference>
<name>A0A7I7SGZ8_9MYCO</name>
<evidence type="ECO:0000256" key="6">
    <source>
        <dbReference type="ARBA" id="ARBA00022989"/>
    </source>
</evidence>
<feature type="transmembrane region" description="Helical" evidence="9">
    <location>
        <begin position="121"/>
        <end position="137"/>
    </location>
</feature>
<feature type="transmembrane region" description="Helical" evidence="9">
    <location>
        <begin position="214"/>
        <end position="232"/>
    </location>
</feature>